<organism evidence="3 4">
    <name type="scientific">Fistulina hepatica ATCC 64428</name>
    <dbReference type="NCBI Taxonomy" id="1128425"/>
    <lineage>
        <taxon>Eukaryota</taxon>
        <taxon>Fungi</taxon>
        <taxon>Dikarya</taxon>
        <taxon>Basidiomycota</taxon>
        <taxon>Agaricomycotina</taxon>
        <taxon>Agaricomycetes</taxon>
        <taxon>Agaricomycetidae</taxon>
        <taxon>Agaricales</taxon>
        <taxon>Fistulinaceae</taxon>
        <taxon>Fistulina</taxon>
    </lineage>
</organism>
<keyword evidence="4" id="KW-1185">Reference proteome</keyword>
<feature type="region of interest" description="Disordered" evidence="1">
    <location>
        <begin position="186"/>
        <end position="208"/>
    </location>
</feature>
<accession>A0A0D7A5B6</accession>
<dbReference type="Proteomes" id="UP000054144">
    <property type="component" value="Unassembled WGS sequence"/>
</dbReference>
<dbReference type="EMBL" id="KN882043">
    <property type="protein sequence ID" value="KIY46222.1"/>
    <property type="molecule type" value="Genomic_DNA"/>
</dbReference>
<gene>
    <name evidence="3" type="ORF">FISHEDRAFT_47943</name>
</gene>
<feature type="region of interest" description="Disordered" evidence="1">
    <location>
        <begin position="1"/>
        <end position="29"/>
    </location>
</feature>
<reference evidence="3 4" key="1">
    <citation type="journal article" date="2015" name="Fungal Genet. Biol.">
        <title>Evolution of novel wood decay mechanisms in Agaricales revealed by the genome sequences of Fistulina hepatica and Cylindrobasidium torrendii.</title>
        <authorList>
            <person name="Floudas D."/>
            <person name="Held B.W."/>
            <person name="Riley R."/>
            <person name="Nagy L.G."/>
            <person name="Koehler G."/>
            <person name="Ransdell A.S."/>
            <person name="Younus H."/>
            <person name="Chow J."/>
            <person name="Chiniquy J."/>
            <person name="Lipzen A."/>
            <person name="Tritt A."/>
            <person name="Sun H."/>
            <person name="Haridas S."/>
            <person name="LaButti K."/>
            <person name="Ohm R.A."/>
            <person name="Kues U."/>
            <person name="Blanchette R.A."/>
            <person name="Grigoriev I.V."/>
            <person name="Minto R.E."/>
            <person name="Hibbett D.S."/>
        </authorList>
    </citation>
    <scope>NUCLEOTIDE SEQUENCE [LARGE SCALE GENOMIC DNA]</scope>
    <source>
        <strain evidence="3 4">ATCC 64428</strain>
    </source>
</reference>
<dbReference type="InterPro" id="IPR041260">
    <property type="entry name" value="Sld7_C"/>
</dbReference>
<sequence length="392" mass="42017">MESVPRISITNPTPTKPALGSEDALSTPGSKSKLAFRLLYRGALALPDSNMLLDGLTFFVRLDSLAGAPNLLKNQAALALESMRGIPSLRFMGTVPLSQIHMDSSGDIQLEIHPAATLSRIYFENTFCLTKFVNKAPHALPVSDVGIKVALGDSDGPETTHIVIFARESKTIGTIDLAVARMTTAPPTSAHLALPRPDDPTPRKPPAAAPLRQLKRAGSSSVLAFSGIIPGVTAKRPKLQATDSLKQLGGSARVPPTDGVDTSFKVPAMPASCKGKERQFVPDDDDVFETSAVTSRHAAATRADAIEKENKMVVRKAIGHHMSHGIAYGDPHSPPTPPIPKTHPEFKDIFLSVYRGVSFALRSQMKTRAVDKHRLEKVVKTHVGMYAPGLGE</sequence>
<evidence type="ECO:0000313" key="4">
    <source>
        <dbReference type="Proteomes" id="UP000054144"/>
    </source>
</evidence>
<name>A0A0D7A5B6_9AGAR</name>
<dbReference type="OrthoDB" id="5599874at2759"/>
<proteinExistence type="predicted"/>
<protein>
    <recommendedName>
        <fullName evidence="2">Sld7 C-terminal domain-containing protein</fullName>
    </recommendedName>
</protein>
<evidence type="ECO:0000313" key="3">
    <source>
        <dbReference type="EMBL" id="KIY46222.1"/>
    </source>
</evidence>
<evidence type="ECO:0000256" key="1">
    <source>
        <dbReference type="SAM" id="MobiDB-lite"/>
    </source>
</evidence>
<dbReference type="Pfam" id="PF18596">
    <property type="entry name" value="Sld7_C"/>
    <property type="match status" value="1"/>
</dbReference>
<feature type="domain" description="Sld7 C-terminal" evidence="2">
    <location>
        <begin position="338"/>
        <end position="386"/>
    </location>
</feature>
<evidence type="ECO:0000259" key="2">
    <source>
        <dbReference type="Pfam" id="PF18596"/>
    </source>
</evidence>
<dbReference type="AlphaFoldDB" id="A0A0D7A5B6"/>